<keyword evidence="2" id="KW-1185">Reference proteome</keyword>
<evidence type="ECO:0000313" key="2">
    <source>
        <dbReference type="Proteomes" id="UP000214365"/>
    </source>
</evidence>
<dbReference type="RefSeq" id="XP_020115352.1">
    <property type="nucleotide sequence ID" value="XM_020265438.1"/>
</dbReference>
<organism evidence="1 2">
    <name type="scientific">Talaromyces atroroseus</name>
    <dbReference type="NCBI Taxonomy" id="1441469"/>
    <lineage>
        <taxon>Eukaryota</taxon>
        <taxon>Fungi</taxon>
        <taxon>Dikarya</taxon>
        <taxon>Ascomycota</taxon>
        <taxon>Pezizomycotina</taxon>
        <taxon>Eurotiomycetes</taxon>
        <taxon>Eurotiomycetidae</taxon>
        <taxon>Eurotiales</taxon>
        <taxon>Trichocomaceae</taxon>
        <taxon>Talaromyces</taxon>
        <taxon>Talaromyces sect. Trachyspermi</taxon>
    </lineage>
</organism>
<comment type="caution">
    <text evidence="1">The sequence shown here is derived from an EMBL/GenBank/DDBJ whole genome shotgun (WGS) entry which is preliminary data.</text>
</comment>
<dbReference type="PANTHER" id="PTHR43591:SF24">
    <property type="entry name" value="2-METHOXY-6-POLYPRENYL-1,4-BENZOQUINOL METHYLASE, MITOCHONDRIAL"/>
    <property type="match status" value="1"/>
</dbReference>
<dbReference type="EMBL" id="LFMY01000029">
    <property type="protein sequence ID" value="OKL55231.1"/>
    <property type="molecule type" value="Genomic_DNA"/>
</dbReference>
<reference evidence="1 2" key="1">
    <citation type="submission" date="2015-06" db="EMBL/GenBank/DDBJ databases">
        <title>Talaromyces atroroseus IBT 11181 draft genome.</title>
        <authorList>
            <person name="Rasmussen K.B."/>
            <person name="Rasmussen S."/>
            <person name="Petersen B."/>
            <person name="Sicheritz-Ponten T."/>
            <person name="Mortensen U.H."/>
            <person name="Thrane U."/>
        </authorList>
    </citation>
    <scope>NUCLEOTIDE SEQUENCE [LARGE SCALE GENOMIC DNA]</scope>
    <source>
        <strain evidence="1 2">IBT 11181</strain>
    </source>
</reference>
<dbReference type="InterPro" id="IPR029063">
    <property type="entry name" value="SAM-dependent_MTases_sf"/>
</dbReference>
<dbReference type="STRING" id="1441469.A0A1Q5Q612"/>
<gene>
    <name evidence="1" type="ORF">UA08_09496</name>
</gene>
<sequence length="310" mass="35964">MAEDDHGYYSDDSSTTSMSDSVDLTYMCIGREYSDYFKEYLLVYLPCWYLPLTVHSLPVDEEELRRLEYQHDLRFLISQDEKLYQAPLCDPGRILDIGTGTGVWAIEIGDKYPSAEVEGIDMLHLQPQMVPSNVRFVIDNLENLDTYKNNHWHHVHARDLNGFLSDAGRFSRDVFDILAPGGYFERVELDRWTIPQNKRYPCLSAFHRLLTQTLKNPLESSEDLVQSLEKAGFKSIQKKEWTIVLSKGNSSLEYFIQSLYVYGLRFFTDDLQWNILEFNIFIALIRNEIMAAGFKLNLYSVYGQKPSTGL</sequence>
<dbReference type="CDD" id="cd02440">
    <property type="entry name" value="AdoMet_MTases"/>
    <property type="match status" value="1"/>
</dbReference>
<dbReference type="PANTHER" id="PTHR43591">
    <property type="entry name" value="METHYLTRANSFERASE"/>
    <property type="match status" value="1"/>
</dbReference>
<dbReference type="Proteomes" id="UP000214365">
    <property type="component" value="Unassembled WGS sequence"/>
</dbReference>
<dbReference type="Pfam" id="PF13489">
    <property type="entry name" value="Methyltransf_23"/>
    <property type="match status" value="1"/>
</dbReference>
<evidence type="ECO:0000313" key="1">
    <source>
        <dbReference type="EMBL" id="OKL55231.1"/>
    </source>
</evidence>
<evidence type="ECO:0008006" key="3">
    <source>
        <dbReference type="Google" id="ProtNLM"/>
    </source>
</evidence>
<dbReference type="SUPFAM" id="SSF53335">
    <property type="entry name" value="S-adenosyl-L-methionine-dependent methyltransferases"/>
    <property type="match status" value="1"/>
</dbReference>
<name>A0A1Q5Q612_TALAT</name>
<protein>
    <recommendedName>
        <fullName evidence="3">Methyltransferase domain-containing protein</fullName>
    </recommendedName>
</protein>
<accession>A0A1Q5Q612</accession>
<dbReference type="OrthoDB" id="2013972at2759"/>
<dbReference type="Gene3D" id="3.40.50.150">
    <property type="entry name" value="Vaccinia Virus protein VP39"/>
    <property type="match status" value="1"/>
</dbReference>
<dbReference type="AlphaFoldDB" id="A0A1Q5Q612"/>
<dbReference type="GO" id="GO:0008168">
    <property type="term" value="F:methyltransferase activity"/>
    <property type="evidence" value="ECO:0007669"/>
    <property type="project" value="TreeGrafter"/>
</dbReference>
<proteinExistence type="predicted"/>
<dbReference type="GeneID" id="31009252"/>